<feature type="region of interest" description="Disordered" evidence="1">
    <location>
        <begin position="1"/>
        <end position="104"/>
    </location>
</feature>
<reference evidence="3 4" key="1">
    <citation type="submission" date="2024-04" db="EMBL/GenBank/DDBJ databases">
        <title>The reference genome of an endangered Asteraceae, Deinandra increscens subsp. villosa, native to the Central Coast of California.</title>
        <authorList>
            <person name="Guilliams M."/>
            <person name="Hasenstab-Lehman K."/>
            <person name="Meyer R."/>
            <person name="Mcevoy S."/>
        </authorList>
    </citation>
    <scope>NUCLEOTIDE SEQUENCE [LARGE SCALE GENOMIC DNA]</scope>
    <source>
        <tissue evidence="3">Leaf</tissue>
    </source>
</reference>
<dbReference type="PANTHER" id="PTHR31558:SF19">
    <property type="entry name" value="PROTEIN ENHANCED DISEASE RESISTANCE 2 C-TERMINAL DOMAIN-CONTAINING PROTEIN"/>
    <property type="match status" value="1"/>
</dbReference>
<dbReference type="AlphaFoldDB" id="A0AAP0D6R7"/>
<feature type="compositionally biased region" description="Polar residues" evidence="1">
    <location>
        <begin position="83"/>
        <end position="96"/>
    </location>
</feature>
<proteinExistence type="predicted"/>
<sequence length="501" mass="55907">MGACGSKAQGCVGGRLGHKKHGDAPDGEAAPRIKARTHGRKRRRRIGRKSKAEAINRYSSRNSIDPSSVAAPAASVSMDRSYRNPTFQGNSDSWYDTPSGIDSDGDEDFYSTQDDMVSQNGSVSASVTPRFSDPVNGATFSTSNPSMKPIEAQSSIDGTSTVYDGSNNFGILQNNCLPCLNCTTSTDVKSKSSCSSPPNAKKKVTSMLSFKWRESQSNISIFAPKAVLQRPIAGSQVPCCPIDKKISDCWSPLEPSTFKVRGPNYLRDKKKEYASNEAAFYPIGCDVFLSPRKIDHVARLIQLPTFESSGKVPPLLVVNLQIPLYSPALFQHEYDGEGMSYVFYFKLSENYEELPLHFQENMRKIIDDEVERVRGFPVDSIASCRERLKILGRVTNLEDLELSAAERKLMNAYNEKPVLSRPQHEFYLGENYFEIDLDMHRFSYISRKGFGAFQDRLKHCTLDFGLTIQGTKAEELPECILCCIHLKEIDYNHYNLLALSV</sequence>
<organism evidence="3 4">
    <name type="scientific">Deinandra increscens subsp. villosa</name>
    <dbReference type="NCBI Taxonomy" id="3103831"/>
    <lineage>
        <taxon>Eukaryota</taxon>
        <taxon>Viridiplantae</taxon>
        <taxon>Streptophyta</taxon>
        <taxon>Embryophyta</taxon>
        <taxon>Tracheophyta</taxon>
        <taxon>Spermatophyta</taxon>
        <taxon>Magnoliopsida</taxon>
        <taxon>eudicotyledons</taxon>
        <taxon>Gunneridae</taxon>
        <taxon>Pentapetalae</taxon>
        <taxon>asterids</taxon>
        <taxon>campanulids</taxon>
        <taxon>Asterales</taxon>
        <taxon>Asteraceae</taxon>
        <taxon>Asteroideae</taxon>
        <taxon>Heliantheae alliance</taxon>
        <taxon>Madieae</taxon>
        <taxon>Madiinae</taxon>
        <taxon>Deinandra</taxon>
    </lineage>
</organism>
<feature type="domain" description="Protein ENHANCED DISEASE RESISTANCE 2 C-terminal" evidence="2">
    <location>
        <begin position="250"/>
        <end position="490"/>
    </location>
</feature>
<dbReference type="Proteomes" id="UP001408789">
    <property type="component" value="Unassembled WGS sequence"/>
</dbReference>
<name>A0AAP0D6R7_9ASTR</name>
<dbReference type="PANTHER" id="PTHR31558">
    <property type="entry name" value="CW14 PROTEIN"/>
    <property type="match status" value="1"/>
</dbReference>
<evidence type="ECO:0000259" key="2">
    <source>
        <dbReference type="Pfam" id="PF07059"/>
    </source>
</evidence>
<keyword evidence="4" id="KW-1185">Reference proteome</keyword>
<dbReference type="Pfam" id="PF07059">
    <property type="entry name" value="EDR2_C"/>
    <property type="match status" value="1"/>
</dbReference>
<dbReference type="EMBL" id="JBCNJP010000015">
    <property type="protein sequence ID" value="KAK9067250.1"/>
    <property type="molecule type" value="Genomic_DNA"/>
</dbReference>
<accession>A0AAP0D6R7</accession>
<protein>
    <recommendedName>
        <fullName evidence="2">Protein ENHANCED DISEASE RESISTANCE 2 C-terminal domain-containing protein</fullName>
    </recommendedName>
</protein>
<gene>
    <name evidence="3" type="ORF">SSX86_014576</name>
</gene>
<evidence type="ECO:0000256" key="1">
    <source>
        <dbReference type="SAM" id="MobiDB-lite"/>
    </source>
</evidence>
<comment type="caution">
    <text evidence="3">The sequence shown here is derived from an EMBL/GenBank/DDBJ whole genome shotgun (WGS) entry which is preliminary data.</text>
</comment>
<evidence type="ECO:0000313" key="4">
    <source>
        <dbReference type="Proteomes" id="UP001408789"/>
    </source>
</evidence>
<feature type="compositionally biased region" description="Low complexity" evidence="1">
    <location>
        <begin position="66"/>
        <end position="77"/>
    </location>
</feature>
<feature type="compositionally biased region" description="Basic residues" evidence="1">
    <location>
        <begin position="33"/>
        <end position="49"/>
    </location>
</feature>
<dbReference type="InterPro" id="IPR009769">
    <property type="entry name" value="EDR2_C"/>
</dbReference>
<evidence type="ECO:0000313" key="3">
    <source>
        <dbReference type="EMBL" id="KAK9067250.1"/>
    </source>
</evidence>